<dbReference type="Proteomes" id="UP000694388">
    <property type="component" value="Unplaced"/>
</dbReference>
<feature type="compositionally biased region" description="Basic and acidic residues" evidence="1">
    <location>
        <begin position="25"/>
        <end position="38"/>
    </location>
</feature>
<reference evidence="3" key="2">
    <citation type="submission" date="2025-09" db="UniProtKB">
        <authorList>
            <consortium name="Ensembl"/>
        </authorList>
    </citation>
    <scope>IDENTIFICATION</scope>
</reference>
<dbReference type="Ensembl" id="ENSEBUT00000013406.1">
    <property type="protein sequence ID" value="ENSEBUP00000012830.1"/>
    <property type="gene ID" value="ENSEBUG00000008138.1"/>
</dbReference>
<dbReference type="InterPro" id="IPR029306">
    <property type="entry name" value="RNF111_N"/>
</dbReference>
<evidence type="ECO:0000256" key="1">
    <source>
        <dbReference type="SAM" id="MobiDB-lite"/>
    </source>
</evidence>
<feature type="compositionally biased region" description="Basic residues" evidence="1">
    <location>
        <begin position="840"/>
        <end position="850"/>
    </location>
</feature>
<dbReference type="AlphaFoldDB" id="A0A8C4QB68"/>
<feature type="compositionally biased region" description="Basic residues" evidence="1">
    <location>
        <begin position="190"/>
        <end position="208"/>
    </location>
</feature>
<accession>A0A8C4QB68</accession>
<dbReference type="OMA" id="YSHICNS"/>
<feature type="compositionally biased region" description="Polar residues" evidence="1">
    <location>
        <begin position="1"/>
        <end position="11"/>
    </location>
</feature>
<organism evidence="3 4">
    <name type="scientific">Eptatretus burgeri</name>
    <name type="common">Inshore hagfish</name>
    <dbReference type="NCBI Taxonomy" id="7764"/>
    <lineage>
        <taxon>Eukaryota</taxon>
        <taxon>Metazoa</taxon>
        <taxon>Chordata</taxon>
        <taxon>Craniata</taxon>
        <taxon>Vertebrata</taxon>
        <taxon>Cyclostomata</taxon>
        <taxon>Myxini</taxon>
        <taxon>Myxiniformes</taxon>
        <taxon>Myxinidae</taxon>
        <taxon>Eptatretinae</taxon>
        <taxon>Eptatretus</taxon>
    </lineage>
</organism>
<feature type="region of interest" description="Disordered" evidence="1">
    <location>
        <begin position="872"/>
        <end position="922"/>
    </location>
</feature>
<sequence>MLNRPTDSGNPSKGKMKRGKRKRPRPQEHPRKQDENPNKKVLCLSDGLSDLSTSPTLEDCVYSTQTHALLRVSTSMVTRSRSRLMKSEAGMDEDMEHEEIERTATIAYEHVPHGIAGDCHHHWTGDDQVNDEPKLEDFSEGESGLHDRGNLINFYAQDSSSDHEQPEPSPSTSRHFGDSESESELEAVSVRRRRRVHSSSHLARRRMHTQYSPLDRETITARSAKGRQVIGSPTLQPSESEEEELQAGVGSAEELRRKEYLRLRNKKREVAARRRYATCQSTSSSDTDISDESTAASRTGSIGLRPSKSPPRNNHPVGERSVPEVMVIEPLSTDSEVEIIDVEDSSRSGRSSRTGEALAVVEGSQPCGRWVHPTNSACRLSGVPLPCAQGSRLQTSTLEIVDLSHVDEGVGDIVDLTVDEDDPVVVLPSQPKSTSTSSNSPIFSASSNSQVSSPALQPSVCSVHTSVIVSSNQAATAQSSSLGEIRNSEPTEQNETVLPEPMPRLPECCPKHFTPSQLTSFAGPSCSRRTLPGQNGQMCSFSDGSTTACQALSSSVLLNRAVHGRQQRDQQTDPVDLSNSASGCQIQSTVPIPGSPLACGQAENPRCRFQGWSSGSTIIPSTHEEWLNGQSAVPARNMHSLSSSHERLLGEKRCGGANIGNSSGHSIRGILQPESDSFTRHMDGEISGRNSVVNDLTHLRWQDGIILPPPVPLFPAPPAPPAPFLNRQLTRTTDSRDWHPPSADTSELNRDSARCDNYFLRSNGLLHDPLAGIPPLDRPPLPDIEPLVLEAVARPRIEPRHDQMDPGINSAVAYGHLATSQPVVPQSHNLLPPTCGPMRRPGHSHQHQHQHPYPLSHYHHSGVVASTAPAPVPQQATTHDYGLSNTGHNSLLSSNLPRALGPTSHPTVASLGAGTQGGLGPPNTPTAPPRQNLYQQFLVQQGLREIERERAMPRTRVRERPPQHPHRMHPNYGHGQHIHVPQTMAGQVRHGSDFVWNMNMEQGAAGQASYPQSHPITPIFHTSSMVHFDFITSLCLWLCLT</sequence>
<evidence type="ECO:0000259" key="2">
    <source>
        <dbReference type="Pfam" id="PF15303"/>
    </source>
</evidence>
<feature type="compositionally biased region" description="Basic residues" evidence="1">
    <location>
        <begin position="14"/>
        <end position="24"/>
    </location>
</feature>
<keyword evidence="4" id="KW-1185">Reference proteome</keyword>
<feature type="region of interest" description="Disordered" evidence="1">
    <location>
        <begin position="474"/>
        <end position="500"/>
    </location>
</feature>
<feature type="region of interest" description="Disordered" evidence="1">
    <location>
        <begin position="833"/>
        <end position="857"/>
    </location>
</feature>
<protein>
    <recommendedName>
        <fullName evidence="2">E3 ubiquitin-protein ligase Arkadia N-terminal domain-containing protein</fullName>
    </recommendedName>
</protein>
<evidence type="ECO:0000313" key="4">
    <source>
        <dbReference type="Proteomes" id="UP000694388"/>
    </source>
</evidence>
<feature type="region of interest" description="Disordered" evidence="1">
    <location>
        <begin position="428"/>
        <end position="449"/>
    </location>
</feature>
<feature type="compositionally biased region" description="Basic and acidic residues" evidence="1">
    <location>
        <begin position="121"/>
        <end position="149"/>
    </location>
</feature>
<feature type="compositionally biased region" description="Polar residues" evidence="1">
    <location>
        <begin position="874"/>
        <end position="896"/>
    </location>
</feature>
<dbReference type="Pfam" id="PF15303">
    <property type="entry name" value="RNF111_N"/>
    <property type="match status" value="1"/>
</dbReference>
<feature type="domain" description="E3 ubiquitin-protein ligase Arkadia N-terminal" evidence="2">
    <location>
        <begin position="158"/>
        <end position="299"/>
    </location>
</feature>
<feature type="region of interest" description="Disordered" evidence="1">
    <location>
        <begin position="271"/>
        <end position="322"/>
    </location>
</feature>
<reference evidence="3" key="1">
    <citation type="submission" date="2025-08" db="UniProtKB">
        <authorList>
            <consortium name="Ensembl"/>
        </authorList>
    </citation>
    <scope>IDENTIFICATION</scope>
</reference>
<proteinExistence type="predicted"/>
<feature type="region of interest" description="Disordered" evidence="1">
    <location>
        <begin position="563"/>
        <end position="582"/>
    </location>
</feature>
<feature type="compositionally biased region" description="Low complexity" evidence="1">
    <location>
        <begin position="281"/>
        <end position="297"/>
    </location>
</feature>
<name>A0A8C4QB68_EPTBU</name>
<feature type="compositionally biased region" description="Low complexity" evidence="1">
    <location>
        <begin position="429"/>
        <end position="449"/>
    </location>
</feature>
<evidence type="ECO:0000313" key="3">
    <source>
        <dbReference type="Ensembl" id="ENSEBUP00000012830.1"/>
    </source>
</evidence>
<feature type="region of interest" description="Disordered" evidence="1">
    <location>
        <begin position="121"/>
        <end position="253"/>
    </location>
</feature>
<feature type="region of interest" description="Disordered" evidence="1">
    <location>
        <begin position="1"/>
        <end position="42"/>
    </location>
</feature>